<dbReference type="SUPFAM" id="SSF101473">
    <property type="entry name" value="DhaL-like"/>
    <property type="match status" value="1"/>
</dbReference>
<reference evidence="2" key="1">
    <citation type="submission" date="2022-05" db="EMBL/GenBank/DDBJ databases">
        <title>Draft genome sequence of Clostridium tertium strain CP3 isolated from Peru.</title>
        <authorList>
            <person name="Hurtado R."/>
            <person name="Lima L."/>
            <person name="Sousa T."/>
            <person name="Jaiswal A.K."/>
            <person name="Tiwari S."/>
            <person name="Maturrano L."/>
            <person name="Brenig B."/>
            <person name="Azevedo V."/>
        </authorList>
    </citation>
    <scope>NUCLEOTIDE SEQUENCE</scope>
    <source>
        <strain evidence="2">CP3</strain>
    </source>
</reference>
<gene>
    <name evidence="2" type="ORF">NE398_02865</name>
</gene>
<proteinExistence type="predicted"/>
<evidence type="ECO:0000259" key="1">
    <source>
        <dbReference type="PROSITE" id="PS51480"/>
    </source>
</evidence>
<dbReference type="InterPro" id="IPR019986">
    <property type="entry name" value="YloV-like"/>
</dbReference>
<dbReference type="EMBL" id="JAMRYU010000002">
    <property type="protein sequence ID" value="MDC4239115.1"/>
    <property type="molecule type" value="Genomic_DNA"/>
</dbReference>
<comment type="caution">
    <text evidence="2">The sequence shown here is derived from an EMBL/GenBank/DDBJ whole genome shotgun (WGS) entry which is preliminary data.</text>
</comment>
<evidence type="ECO:0000313" key="2">
    <source>
        <dbReference type="EMBL" id="MDC4239115.1"/>
    </source>
</evidence>
<evidence type="ECO:0000313" key="3">
    <source>
        <dbReference type="Proteomes" id="UP001141183"/>
    </source>
</evidence>
<sequence length="556" mass="61008">MKYQKINGHDFYNMVVNASNRLLEESEYVNALNVFPVPDGDTGTNMSATFKAAVKEIEGLNSESIAETSKKLAKGALMGARGNSGVILSQILRGISKGLEGKTEVDTVELAIAFKEGSNAAYKAVMRPTEGTILSVIRAAAEAAIDTDVKDVVDLMEVIVTEAKIMLDKTPDLLPALKKAKVVDSGGMGLYIILKGMYDALKDDIKAEIKDIKPASAKMQGAQGTEDIDIKFGYCTEFIILADASKADKFRDEIIPMGDSQVVVGYEDVIKVHIHTNDPGAVLAKAVKLGELSKIKIDNMREEHREVLLSKEEYKEANVNDSNHFEGEAAIEEVEQEKKKYAFVAVAMGEGITNIFKDLGVDYVIEGGQTMNPSTQDIMECISKLNADHIFVLPNNKNIIMSANQAAEISDKDVKVIPTTTIPQGITCITMFNPEVEVEENIESLKEAMRMVKTGSVTYAVRDTEMDGIEIKEGNMLGLIEGKIKKVGSSYCDVAEEVLSEMIDEESELITILYGADVTEAEAEKFAEKIEEKYEDLDVQCYRGAQPLYYFLMSVE</sequence>
<dbReference type="SMART" id="SM01120">
    <property type="entry name" value="Dak2"/>
    <property type="match status" value="1"/>
</dbReference>
<dbReference type="InterPro" id="IPR033470">
    <property type="entry name" value="FakA-like_C"/>
</dbReference>
<feature type="domain" description="DhaL" evidence="1">
    <location>
        <begin position="9"/>
        <end position="199"/>
    </location>
</feature>
<name>A0A9X3XGU2_9CLOT</name>
<dbReference type="SMART" id="SM01121">
    <property type="entry name" value="Dak1_2"/>
    <property type="match status" value="1"/>
</dbReference>
<dbReference type="InterPro" id="IPR048394">
    <property type="entry name" value="FakA-like_M"/>
</dbReference>
<dbReference type="Pfam" id="PF02734">
    <property type="entry name" value="Dak2"/>
    <property type="match status" value="1"/>
</dbReference>
<dbReference type="NCBIfam" id="TIGR03599">
    <property type="entry name" value="YloV"/>
    <property type="match status" value="1"/>
</dbReference>
<dbReference type="PANTHER" id="PTHR33434:SF4">
    <property type="entry name" value="PHOSPHATASE PROTEIN"/>
    <property type="match status" value="1"/>
</dbReference>
<dbReference type="RefSeq" id="WP_008678339.1">
    <property type="nucleotide sequence ID" value="NZ_CABKOG010000003.1"/>
</dbReference>
<dbReference type="Pfam" id="PF13684">
    <property type="entry name" value="FakA-like_C"/>
    <property type="match status" value="1"/>
</dbReference>
<dbReference type="GO" id="GO:0004371">
    <property type="term" value="F:glycerone kinase activity"/>
    <property type="evidence" value="ECO:0007669"/>
    <property type="project" value="InterPro"/>
</dbReference>
<dbReference type="GO" id="GO:0006071">
    <property type="term" value="P:glycerol metabolic process"/>
    <property type="evidence" value="ECO:0007669"/>
    <property type="project" value="InterPro"/>
</dbReference>
<dbReference type="Pfam" id="PF21645">
    <property type="entry name" value="FakA-like_M"/>
    <property type="match status" value="1"/>
</dbReference>
<dbReference type="PROSITE" id="PS51480">
    <property type="entry name" value="DHAL"/>
    <property type="match status" value="1"/>
</dbReference>
<protein>
    <submittedName>
        <fullName evidence="2">DAK2 domain-containing protein</fullName>
    </submittedName>
</protein>
<dbReference type="PANTHER" id="PTHR33434">
    <property type="entry name" value="DEGV DOMAIN-CONTAINING PROTEIN DR_1986-RELATED"/>
    <property type="match status" value="1"/>
</dbReference>
<dbReference type="InterPro" id="IPR036117">
    <property type="entry name" value="DhaL_dom_sf"/>
</dbReference>
<accession>A0A9X3XGU2</accession>
<dbReference type="AlphaFoldDB" id="A0A9X3XGU2"/>
<dbReference type="Proteomes" id="UP001141183">
    <property type="component" value="Unassembled WGS sequence"/>
</dbReference>
<dbReference type="InterPro" id="IPR050270">
    <property type="entry name" value="DegV_domain_contain"/>
</dbReference>
<dbReference type="InterPro" id="IPR004007">
    <property type="entry name" value="DhaL_dom"/>
</dbReference>
<keyword evidence="3" id="KW-1185">Reference proteome</keyword>
<organism evidence="2 3">
    <name type="scientific">Clostridium tertium</name>
    <dbReference type="NCBI Taxonomy" id="1559"/>
    <lineage>
        <taxon>Bacteria</taxon>
        <taxon>Bacillati</taxon>
        <taxon>Bacillota</taxon>
        <taxon>Clostridia</taxon>
        <taxon>Eubacteriales</taxon>
        <taxon>Clostridiaceae</taxon>
        <taxon>Clostridium</taxon>
    </lineage>
</organism>
<dbReference type="Gene3D" id="1.25.40.340">
    <property type="match status" value="1"/>
</dbReference>